<evidence type="ECO:0000313" key="2">
    <source>
        <dbReference type="RefSeq" id="XP_027188521.1"/>
    </source>
</evidence>
<reference evidence="1" key="1">
    <citation type="journal article" date="2013" name="Nat. Biotechnol.">
        <title>Draft genome sequence of chickpea (Cicer arietinum) provides a resource for trait improvement.</title>
        <authorList>
            <person name="Varshney R.K."/>
            <person name="Song C."/>
            <person name="Saxena R.K."/>
            <person name="Azam S."/>
            <person name="Yu S."/>
            <person name="Sharpe A.G."/>
            <person name="Cannon S."/>
            <person name="Baek J."/>
            <person name="Rosen B.D."/>
            <person name="Tar'an B."/>
            <person name="Millan T."/>
            <person name="Zhang X."/>
            <person name="Ramsay L.D."/>
            <person name="Iwata A."/>
            <person name="Wang Y."/>
            <person name="Nelson W."/>
            <person name="Farmer A.D."/>
            <person name="Gaur P.M."/>
            <person name="Soderlund C."/>
            <person name="Penmetsa R.V."/>
            <person name="Xu C."/>
            <person name="Bharti A.K."/>
            <person name="He W."/>
            <person name="Winter P."/>
            <person name="Zhao S."/>
            <person name="Hane J.K."/>
            <person name="Carrasquilla-Garcia N."/>
            <person name="Condie J.A."/>
            <person name="Upadhyaya H.D."/>
            <person name="Luo M.C."/>
            <person name="Thudi M."/>
            <person name="Gowda C.L."/>
            <person name="Singh N.P."/>
            <person name="Lichtenzveig J."/>
            <person name="Gali K.K."/>
            <person name="Rubio J."/>
            <person name="Nadarajan N."/>
            <person name="Dolezel J."/>
            <person name="Bansal K.C."/>
            <person name="Xu X."/>
            <person name="Edwards D."/>
            <person name="Zhang G."/>
            <person name="Kahl G."/>
            <person name="Gil J."/>
            <person name="Singh K.B."/>
            <person name="Datta S.K."/>
            <person name="Jackson S.A."/>
            <person name="Wang J."/>
            <person name="Cook D.R."/>
        </authorList>
    </citation>
    <scope>NUCLEOTIDE SEQUENCE [LARGE SCALE GENOMIC DNA]</scope>
    <source>
        <strain evidence="1">cv. CDC Frontier</strain>
    </source>
</reference>
<dbReference type="AlphaFoldDB" id="A0A3Q7Y964"/>
<organism evidence="1 3">
    <name type="scientific">Cicer arietinum</name>
    <name type="common">Chickpea</name>
    <name type="synonym">Garbanzo</name>
    <dbReference type="NCBI Taxonomy" id="3827"/>
    <lineage>
        <taxon>Eukaryota</taxon>
        <taxon>Viridiplantae</taxon>
        <taxon>Streptophyta</taxon>
        <taxon>Embryophyta</taxon>
        <taxon>Tracheophyta</taxon>
        <taxon>Spermatophyta</taxon>
        <taxon>Magnoliopsida</taxon>
        <taxon>eudicotyledons</taxon>
        <taxon>Gunneridae</taxon>
        <taxon>Pentapetalae</taxon>
        <taxon>rosids</taxon>
        <taxon>fabids</taxon>
        <taxon>Fabales</taxon>
        <taxon>Fabaceae</taxon>
        <taxon>Papilionoideae</taxon>
        <taxon>50 kb inversion clade</taxon>
        <taxon>NPAAA clade</taxon>
        <taxon>Hologalegina</taxon>
        <taxon>IRL clade</taxon>
        <taxon>Cicereae</taxon>
        <taxon>Cicer</taxon>
    </lineage>
</organism>
<accession>A0A3Q7Y964</accession>
<evidence type="ECO:0000313" key="3">
    <source>
        <dbReference type="RefSeq" id="XP_027188522.1"/>
    </source>
</evidence>
<proteinExistence type="predicted"/>
<dbReference type="RefSeq" id="XP_027188522.1">
    <property type="nucleotide sequence ID" value="XM_027332721.1"/>
</dbReference>
<dbReference type="Proteomes" id="UP000087171">
    <property type="component" value="Chromosome Ca3"/>
</dbReference>
<dbReference type="RefSeq" id="XP_027188521.1">
    <property type="nucleotide sequence ID" value="XM_027332720.1"/>
</dbReference>
<protein>
    <submittedName>
        <fullName evidence="2 3">Uncharacterized protein LOC101497931 isoform X1</fullName>
    </submittedName>
</protein>
<name>A0A3Q7Y964_CICAR</name>
<sequence length="142" mass="15446">MAGKHLLQMHQSRFLILGATCRRQIKCHCPRLLSLKFSSCGLIWCQWDLEDLALVVVDPVGALGLADLDGTLGLVDLVGVLCLLDLVGVHLGASLVDVLMVYAAWYLHASTAYAVAGWYEIALGVHHQEVLHILSSSSARKD</sequence>
<reference evidence="2 3" key="2">
    <citation type="submission" date="2025-04" db="UniProtKB">
        <authorList>
            <consortium name="RefSeq"/>
        </authorList>
    </citation>
    <scope>IDENTIFICATION</scope>
    <source>
        <tissue evidence="2 3">Etiolated seedlings</tissue>
    </source>
</reference>
<evidence type="ECO:0000313" key="1">
    <source>
        <dbReference type="Proteomes" id="UP000087171"/>
    </source>
</evidence>
<keyword evidence="1" id="KW-1185">Reference proteome</keyword>
<gene>
    <name evidence="2 3" type="primary">LOC101497931</name>
</gene>